<name>A0A2B4RNH5_STYPI</name>
<dbReference type="InterPro" id="IPR011010">
    <property type="entry name" value="DNA_brk_join_enz"/>
</dbReference>
<evidence type="ECO:0000313" key="3">
    <source>
        <dbReference type="EMBL" id="PFX17888.1"/>
    </source>
</evidence>
<proteinExistence type="predicted"/>
<sequence length="532" mass="58606">MQSAADLLEELQTLLTEPAHDLQTADYIPELCTIPFPTQITACRLERFLTNWKILTKDPWTLNTVTGYRIPFVIPPRQRRPRVTSTTNKQKTLLLREPIRTLISKGAVKEVEPHTKFVSTLFLVKKGKDTGEFRPVINLEVLNRFLVKEKFKMEGLYTARSLIATNDFMMKLDLKDVYYAILMHVDSRKYLGSDWTMGGSSALSIPSVLPSRHPPPAGVEEDGKGRALSCSLGGPEVVVVPSTPQLQQTGHLPPSFRSVNPNGCIIEGLGGNLQWNCSKGALDPTGGDPAHQPPRAESCSPFSSVLPERLASSTTAYTSGDGQYHLGGIYQQTGRDTISITVPTRSGNLVSLAEHGLLADSTTSTRSAMAHEIVKLDLSSLSKKTESWEFTLLSHVKASRPGHPPWMIYLPSYPTNSKICVIKTLEAYLARSETRRKATRLLISYVRPSGAISTQTLSRWIQNSLQLAGVSQQFTVHSTRSSSNSSAASACLPLEEIMRAADWSSGKTFEQFYHKPSTRGDFACTILNTLSS</sequence>
<dbReference type="InterPro" id="IPR043502">
    <property type="entry name" value="DNA/RNA_pol_sf"/>
</dbReference>
<organism evidence="3 4">
    <name type="scientific">Stylophora pistillata</name>
    <name type="common">Smooth cauliflower coral</name>
    <dbReference type="NCBI Taxonomy" id="50429"/>
    <lineage>
        <taxon>Eukaryota</taxon>
        <taxon>Metazoa</taxon>
        <taxon>Cnidaria</taxon>
        <taxon>Anthozoa</taxon>
        <taxon>Hexacorallia</taxon>
        <taxon>Scleractinia</taxon>
        <taxon>Astrocoeniina</taxon>
        <taxon>Pocilloporidae</taxon>
        <taxon>Stylophora</taxon>
    </lineage>
</organism>
<dbReference type="AlphaFoldDB" id="A0A2B4RNH5"/>
<reference evidence="4" key="1">
    <citation type="journal article" date="2017" name="bioRxiv">
        <title>Comparative analysis of the genomes of Stylophora pistillata and Acropora digitifera provides evidence for extensive differences between species of corals.</title>
        <authorList>
            <person name="Voolstra C.R."/>
            <person name="Li Y."/>
            <person name="Liew Y.J."/>
            <person name="Baumgarten S."/>
            <person name="Zoccola D."/>
            <person name="Flot J.-F."/>
            <person name="Tambutte S."/>
            <person name="Allemand D."/>
            <person name="Aranda M."/>
        </authorList>
    </citation>
    <scope>NUCLEOTIDE SEQUENCE [LARGE SCALE GENOMIC DNA]</scope>
</reference>
<evidence type="ECO:0000313" key="4">
    <source>
        <dbReference type="Proteomes" id="UP000225706"/>
    </source>
</evidence>
<dbReference type="OrthoDB" id="2371919at2759"/>
<dbReference type="SUPFAM" id="SSF56672">
    <property type="entry name" value="DNA/RNA polymerases"/>
    <property type="match status" value="1"/>
</dbReference>
<dbReference type="Gene3D" id="3.30.70.270">
    <property type="match status" value="1"/>
</dbReference>
<dbReference type="SUPFAM" id="SSF56349">
    <property type="entry name" value="DNA breaking-rejoining enzymes"/>
    <property type="match status" value="1"/>
</dbReference>
<feature type="region of interest" description="Disordered" evidence="2">
    <location>
        <begin position="206"/>
        <end position="226"/>
    </location>
</feature>
<dbReference type="Gene3D" id="1.10.443.10">
    <property type="entry name" value="Intergrase catalytic core"/>
    <property type="match status" value="1"/>
</dbReference>
<protein>
    <submittedName>
        <fullName evidence="3">Uncharacterized protein</fullName>
    </submittedName>
</protein>
<dbReference type="Proteomes" id="UP000225706">
    <property type="component" value="Unassembled WGS sequence"/>
</dbReference>
<dbReference type="GO" id="GO:0006310">
    <property type="term" value="P:DNA recombination"/>
    <property type="evidence" value="ECO:0007669"/>
    <property type="project" value="UniProtKB-KW"/>
</dbReference>
<dbReference type="EMBL" id="LSMT01000443">
    <property type="protein sequence ID" value="PFX17888.1"/>
    <property type="molecule type" value="Genomic_DNA"/>
</dbReference>
<dbReference type="Gene3D" id="3.10.10.10">
    <property type="entry name" value="HIV Type 1 Reverse Transcriptase, subunit A, domain 1"/>
    <property type="match status" value="1"/>
</dbReference>
<evidence type="ECO:0000256" key="2">
    <source>
        <dbReference type="SAM" id="MobiDB-lite"/>
    </source>
</evidence>
<evidence type="ECO:0000256" key="1">
    <source>
        <dbReference type="ARBA" id="ARBA00023172"/>
    </source>
</evidence>
<gene>
    <name evidence="3" type="ORF">AWC38_SpisGene17767</name>
</gene>
<dbReference type="InterPro" id="IPR043128">
    <property type="entry name" value="Rev_trsase/Diguanyl_cyclase"/>
</dbReference>
<dbReference type="PANTHER" id="PTHR35617">
    <property type="entry name" value="PHAGE_INTEGRASE DOMAIN-CONTAINING PROTEIN"/>
    <property type="match status" value="1"/>
</dbReference>
<keyword evidence="1" id="KW-0233">DNA recombination</keyword>
<dbReference type="GO" id="GO:0003677">
    <property type="term" value="F:DNA binding"/>
    <property type="evidence" value="ECO:0007669"/>
    <property type="project" value="InterPro"/>
</dbReference>
<dbReference type="InterPro" id="IPR013762">
    <property type="entry name" value="Integrase-like_cat_sf"/>
</dbReference>
<dbReference type="GO" id="GO:0015074">
    <property type="term" value="P:DNA integration"/>
    <property type="evidence" value="ECO:0007669"/>
    <property type="project" value="InterPro"/>
</dbReference>
<comment type="caution">
    <text evidence="3">The sequence shown here is derived from an EMBL/GenBank/DDBJ whole genome shotgun (WGS) entry which is preliminary data.</text>
</comment>
<keyword evidence="4" id="KW-1185">Reference proteome</keyword>
<accession>A0A2B4RNH5</accession>
<dbReference type="PANTHER" id="PTHR35617:SF3">
    <property type="entry name" value="CORE-BINDING (CB) DOMAIN-CONTAINING PROTEIN"/>
    <property type="match status" value="1"/>
</dbReference>